<keyword evidence="2" id="KW-1133">Transmembrane helix</keyword>
<feature type="repeat" description="TPR" evidence="1">
    <location>
        <begin position="190"/>
        <end position="223"/>
    </location>
</feature>
<dbReference type="InterPro" id="IPR024983">
    <property type="entry name" value="CHAT_dom"/>
</dbReference>
<dbReference type="SMART" id="SM00028">
    <property type="entry name" value="TPR"/>
    <property type="match status" value="4"/>
</dbReference>
<proteinExistence type="predicted"/>
<comment type="caution">
    <text evidence="4">The sequence shown here is derived from an EMBL/GenBank/DDBJ whole genome shotgun (WGS) entry which is preliminary data.</text>
</comment>
<dbReference type="AlphaFoldDB" id="A0A1L9AV87"/>
<keyword evidence="2" id="KW-0472">Membrane</keyword>
<evidence type="ECO:0000313" key="4">
    <source>
        <dbReference type="EMBL" id="OJH33904.1"/>
    </source>
</evidence>
<feature type="transmembrane region" description="Helical" evidence="2">
    <location>
        <begin position="73"/>
        <end position="92"/>
    </location>
</feature>
<reference evidence="5" key="1">
    <citation type="submission" date="2016-11" db="EMBL/GenBank/DDBJ databases">
        <authorList>
            <person name="Shukria A."/>
            <person name="Stevens D.C."/>
        </authorList>
    </citation>
    <scope>NUCLEOTIDE SEQUENCE [LARGE SCALE GENOMIC DNA]</scope>
    <source>
        <strain evidence="5">Cbfe23</strain>
    </source>
</reference>
<dbReference type="InterPro" id="IPR041916">
    <property type="entry name" value="Anti_sigma_zinc_sf"/>
</dbReference>
<name>A0A1L9AV87_9BACT</name>
<reference evidence="4 5" key="2">
    <citation type="submission" date="2016-12" db="EMBL/GenBank/DDBJ databases">
        <title>Draft Genome Sequence of Cystobacter ferrugineus Strain Cbfe23.</title>
        <authorList>
            <person name="Akbar S."/>
            <person name="Dowd S.E."/>
            <person name="Stevens D.C."/>
        </authorList>
    </citation>
    <scope>NUCLEOTIDE SEQUENCE [LARGE SCALE GENOMIC DNA]</scope>
    <source>
        <strain evidence="4 5">Cbfe23</strain>
    </source>
</reference>
<dbReference type="OrthoDB" id="5526017at2"/>
<dbReference type="SUPFAM" id="SSF48452">
    <property type="entry name" value="TPR-like"/>
    <property type="match status" value="2"/>
</dbReference>
<dbReference type="InterPro" id="IPR011990">
    <property type="entry name" value="TPR-like_helical_dom_sf"/>
</dbReference>
<evidence type="ECO:0000256" key="2">
    <source>
        <dbReference type="SAM" id="Phobius"/>
    </source>
</evidence>
<feature type="domain" description="CHAT" evidence="3">
    <location>
        <begin position="819"/>
        <end position="966"/>
    </location>
</feature>
<evidence type="ECO:0000313" key="5">
    <source>
        <dbReference type="Proteomes" id="UP000182229"/>
    </source>
</evidence>
<sequence length="980" mass="109267">MTSEHCSQLQAFADGMLSVEQERTFGEHLADCTRCQAELTGLFQLEQLGRRHVEEHGPVEVPWYLVAQNRRKAIGGLIIFTLTLLLTVVGVSRLSPAPSAYPLWERGTRHLEARVTYPPADRYRPLASTAMGSKKSLAPSTYSASIPAELEQRGDLQQLVAVYLAAGDPHPKDASAVLERMKTEGVGDISDVLCDLGAARYAERDDWEALRLFNEALSHKPTHVQALWNRALVYRRVGLPLLAREGFKEVERTDKDEGWRRAAQEEAEQLDDVLLRKKKWLEAEKAGEALVAGSGSAIETALRFRGVPMMRRDFYDAVRTRGSAEEVRALRPLAEQLDGQAGAGTVLVDYLESIAASDFTQRAPWARLYARLVSGQISSDELKTLLPGLLASKENDIALGVLVRTHANHPEYSAEFIKRTENNKDTWFKLLSQQFQAKQKIDKKQYRQAKEILESALNDCMNARLFYRCIDIENDLSHALAWLFQIDEAEQHASEGLRLARKLSQWDKEGVLLMALGNVARMTTKVPQGRAYYAEALRVLGDDAEARLNIHQNLAHLAIQSLELDEARAQLDQAMDIGLPLTIHGVEALVDVARTRHSARDTTALEESLALEDQETVGQRAYTSFLRGRFIVEIDPERGRNLLEESIREAAKAGPEDPLAPHARAYSYTSLIFADAQQGDYLSALHRFGDERGFEAPDKCVLAVTEDTERSLLVARGADRRLLSDYQPMRQHYFPTEDLSGIVPREIVDALEPCNWVDVLARPPLENRAGLLPSDIAWGYRMRIRPPQQREGPALHLVVNDVQYEKGVDPLRWKPHPGSNVEVRILRGLDATPSRVLKEMEHATEIDLATHGLSSPVATASYLLLARDVDGSNKLNEESIRKIRLTGAPLVILAACEAARGTSALHESKSLPNAFLTAGARGVIAATQKIPDKESSIFFGEVRERIRGGAPIRVAVRDVRKKWMDEGQGADWLNGILVFE</sequence>
<keyword evidence="1" id="KW-0802">TPR repeat</keyword>
<dbReference type="Pfam" id="PF12770">
    <property type="entry name" value="CHAT"/>
    <property type="match status" value="1"/>
</dbReference>
<dbReference type="Gene3D" id="1.10.10.1320">
    <property type="entry name" value="Anti-sigma factor, zinc-finger domain"/>
    <property type="match status" value="1"/>
</dbReference>
<dbReference type="STRING" id="83449.BON30_46100"/>
<dbReference type="EMBL" id="MPIN01000025">
    <property type="protein sequence ID" value="OJH33904.1"/>
    <property type="molecule type" value="Genomic_DNA"/>
</dbReference>
<dbReference type="PROSITE" id="PS50005">
    <property type="entry name" value="TPR"/>
    <property type="match status" value="1"/>
</dbReference>
<dbReference type="Proteomes" id="UP000182229">
    <property type="component" value="Unassembled WGS sequence"/>
</dbReference>
<keyword evidence="5" id="KW-1185">Reference proteome</keyword>
<evidence type="ECO:0000259" key="3">
    <source>
        <dbReference type="Pfam" id="PF12770"/>
    </source>
</evidence>
<dbReference type="Gene3D" id="1.25.40.10">
    <property type="entry name" value="Tetratricopeptide repeat domain"/>
    <property type="match status" value="2"/>
</dbReference>
<keyword evidence="2" id="KW-0812">Transmembrane</keyword>
<dbReference type="RefSeq" id="WP_071905021.1">
    <property type="nucleotide sequence ID" value="NZ_MPIN01000025.1"/>
</dbReference>
<organism evidence="4 5">
    <name type="scientific">Cystobacter ferrugineus</name>
    <dbReference type="NCBI Taxonomy" id="83449"/>
    <lineage>
        <taxon>Bacteria</taxon>
        <taxon>Pseudomonadati</taxon>
        <taxon>Myxococcota</taxon>
        <taxon>Myxococcia</taxon>
        <taxon>Myxococcales</taxon>
        <taxon>Cystobacterineae</taxon>
        <taxon>Archangiaceae</taxon>
        <taxon>Cystobacter</taxon>
    </lineage>
</organism>
<dbReference type="InterPro" id="IPR019734">
    <property type="entry name" value="TPR_rpt"/>
</dbReference>
<evidence type="ECO:0000256" key="1">
    <source>
        <dbReference type="PROSITE-ProRule" id="PRU00339"/>
    </source>
</evidence>
<protein>
    <recommendedName>
        <fullName evidence="3">CHAT domain-containing protein</fullName>
    </recommendedName>
</protein>
<accession>A0A1L9AV87</accession>
<gene>
    <name evidence="4" type="ORF">BON30_46100</name>
</gene>